<reference evidence="1 2" key="1">
    <citation type="submission" date="2019-12" db="EMBL/GenBank/DDBJ databases">
        <title>Hymenobacter sp. HMF4947 Genome sequencing and assembly.</title>
        <authorList>
            <person name="Kang H."/>
            <person name="Cha I."/>
            <person name="Kim H."/>
            <person name="Joh K."/>
        </authorList>
    </citation>
    <scope>NUCLEOTIDE SEQUENCE [LARGE SCALE GENOMIC DNA]</scope>
    <source>
        <strain evidence="1 2">HMF4947</strain>
    </source>
</reference>
<dbReference type="AlphaFoldDB" id="A0A7K1TDX1"/>
<keyword evidence="2" id="KW-1185">Reference proteome</keyword>
<dbReference type="EMBL" id="WQKZ01000002">
    <property type="protein sequence ID" value="MVN76590.1"/>
    <property type="molecule type" value="Genomic_DNA"/>
</dbReference>
<protein>
    <submittedName>
        <fullName evidence="1">Uncharacterized protein</fullName>
    </submittedName>
</protein>
<organism evidence="1 2">
    <name type="scientific">Hymenobacter ginkgonis</name>
    <dbReference type="NCBI Taxonomy" id="2682976"/>
    <lineage>
        <taxon>Bacteria</taxon>
        <taxon>Pseudomonadati</taxon>
        <taxon>Bacteroidota</taxon>
        <taxon>Cytophagia</taxon>
        <taxon>Cytophagales</taxon>
        <taxon>Hymenobacteraceae</taxon>
        <taxon>Hymenobacter</taxon>
    </lineage>
</organism>
<evidence type="ECO:0000313" key="2">
    <source>
        <dbReference type="Proteomes" id="UP000441336"/>
    </source>
</evidence>
<dbReference type="RefSeq" id="WP_157564653.1">
    <property type="nucleotide sequence ID" value="NZ_WQKZ01000002.1"/>
</dbReference>
<gene>
    <name evidence="1" type="ORF">GO988_09670</name>
</gene>
<sequence length="63" mass="7154">MDFMAVQAANHSPAEVAALVPTEREQLQRVANNLLSPGQLRQFRELETTPKMQEYLRQMALAN</sequence>
<proteinExistence type="predicted"/>
<name>A0A7K1TDX1_9BACT</name>
<comment type="caution">
    <text evidence="1">The sequence shown here is derived from an EMBL/GenBank/DDBJ whole genome shotgun (WGS) entry which is preliminary data.</text>
</comment>
<dbReference type="Proteomes" id="UP000441336">
    <property type="component" value="Unassembled WGS sequence"/>
</dbReference>
<evidence type="ECO:0000313" key="1">
    <source>
        <dbReference type="EMBL" id="MVN76590.1"/>
    </source>
</evidence>
<accession>A0A7K1TDX1</accession>